<feature type="compositionally biased region" description="Low complexity" evidence="2">
    <location>
        <begin position="25"/>
        <end position="65"/>
    </location>
</feature>
<feature type="compositionally biased region" description="Basic residues" evidence="2">
    <location>
        <begin position="1114"/>
        <end position="1124"/>
    </location>
</feature>
<name>A0A1B9GI32_9TREE</name>
<dbReference type="OrthoDB" id="185373at2759"/>
<feature type="region of interest" description="Disordered" evidence="2">
    <location>
        <begin position="109"/>
        <end position="141"/>
    </location>
</feature>
<accession>A0A1B9GI32</accession>
<reference evidence="4" key="2">
    <citation type="submission" date="2013-12" db="EMBL/GenBank/DDBJ databases">
        <title>Evolution of pathogenesis and genome organization in the Tremellales.</title>
        <authorList>
            <person name="Cuomo C."/>
            <person name="Litvintseva A."/>
            <person name="Heitman J."/>
            <person name="Chen Y."/>
            <person name="Sun S."/>
            <person name="Springer D."/>
            <person name="Dromer F."/>
            <person name="Young S."/>
            <person name="Zeng Q."/>
            <person name="Chapman S."/>
            <person name="Gujja S."/>
            <person name="Saif S."/>
            <person name="Birren B."/>
        </authorList>
    </citation>
    <scope>NUCLEOTIDE SEQUENCE [LARGE SCALE GENOMIC DNA]</scope>
    <source>
        <strain evidence="4">BCC8398</strain>
    </source>
</reference>
<dbReference type="PANTHER" id="PTHR47447">
    <property type="entry name" value="OS03G0856100 PROTEIN"/>
    <property type="match status" value="1"/>
</dbReference>
<dbReference type="STRING" id="1296120.A0A1B9GI32"/>
<proteinExistence type="predicted"/>
<organism evidence="3 4">
    <name type="scientific">Kwoniella heveanensis BCC8398</name>
    <dbReference type="NCBI Taxonomy" id="1296120"/>
    <lineage>
        <taxon>Eukaryota</taxon>
        <taxon>Fungi</taxon>
        <taxon>Dikarya</taxon>
        <taxon>Basidiomycota</taxon>
        <taxon>Agaricomycotina</taxon>
        <taxon>Tremellomycetes</taxon>
        <taxon>Tremellales</taxon>
        <taxon>Cryptococcaceae</taxon>
        <taxon>Kwoniella</taxon>
    </lineage>
</organism>
<dbReference type="InterPro" id="IPR011990">
    <property type="entry name" value="TPR-like_helical_dom_sf"/>
</dbReference>
<reference evidence="3 4" key="1">
    <citation type="submission" date="2013-07" db="EMBL/GenBank/DDBJ databases">
        <title>The Genome Sequence of Cryptococcus heveanensis BCC8398.</title>
        <authorList>
            <consortium name="The Broad Institute Genome Sequencing Platform"/>
            <person name="Cuomo C."/>
            <person name="Litvintseva A."/>
            <person name="Chen Y."/>
            <person name="Heitman J."/>
            <person name="Sun S."/>
            <person name="Springer D."/>
            <person name="Dromer F."/>
            <person name="Young S.K."/>
            <person name="Zeng Q."/>
            <person name="Gargeya S."/>
            <person name="Fitzgerald M."/>
            <person name="Abouelleil A."/>
            <person name="Alvarado L."/>
            <person name="Berlin A.M."/>
            <person name="Chapman S.B."/>
            <person name="Dewar J."/>
            <person name="Goldberg J."/>
            <person name="Griggs A."/>
            <person name="Gujja S."/>
            <person name="Hansen M."/>
            <person name="Howarth C."/>
            <person name="Imamovic A."/>
            <person name="Larimer J."/>
            <person name="McCowan C."/>
            <person name="Murphy C."/>
            <person name="Pearson M."/>
            <person name="Priest M."/>
            <person name="Roberts A."/>
            <person name="Saif S."/>
            <person name="Shea T."/>
            <person name="Sykes S."/>
            <person name="Wortman J."/>
            <person name="Nusbaum C."/>
            <person name="Birren B."/>
        </authorList>
    </citation>
    <scope>NUCLEOTIDE SEQUENCE [LARGE SCALE GENOMIC DNA]</scope>
    <source>
        <strain evidence="3 4">BCC8398</strain>
    </source>
</reference>
<dbReference type="AlphaFoldDB" id="A0A1B9GI32"/>
<dbReference type="PANTHER" id="PTHR47447:SF23">
    <property type="entry name" value="PENTACOTRIPEPTIDE-REPEAT REGION OF PRORP DOMAIN-CONTAINING PROTEIN"/>
    <property type="match status" value="1"/>
</dbReference>
<keyword evidence="1" id="KW-0677">Repeat</keyword>
<evidence type="ECO:0000313" key="4">
    <source>
        <dbReference type="Proteomes" id="UP000092666"/>
    </source>
</evidence>
<dbReference type="EMBL" id="KV700145">
    <property type="protein sequence ID" value="OCF30601.1"/>
    <property type="molecule type" value="Genomic_DNA"/>
</dbReference>
<feature type="region of interest" description="Disordered" evidence="2">
    <location>
        <begin position="14"/>
        <end position="95"/>
    </location>
</feature>
<evidence type="ECO:0000313" key="3">
    <source>
        <dbReference type="EMBL" id="OCF30601.1"/>
    </source>
</evidence>
<evidence type="ECO:0000256" key="1">
    <source>
        <dbReference type="ARBA" id="ARBA00022737"/>
    </source>
</evidence>
<evidence type="ECO:0000256" key="2">
    <source>
        <dbReference type="SAM" id="MobiDB-lite"/>
    </source>
</evidence>
<evidence type="ECO:0008006" key="5">
    <source>
        <dbReference type="Google" id="ProtNLM"/>
    </source>
</evidence>
<protein>
    <recommendedName>
        <fullName evidence="5">Pentatricopeptide repeat protein</fullName>
    </recommendedName>
</protein>
<feature type="region of interest" description="Disordered" evidence="2">
    <location>
        <begin position="1082"/>
        <end position="1143"/>
    </location>
</feature>
<gene>
    <name evidence="3" type="ORF">I316_07729</name>
</gene>
<dbReference type="Gene3D" id="1.25.40.10">
    <property type="entry name" value="Tetratricopeptide repeat domain"/>
    <property type="match status" value="1"/>
</dbReference>
<feature type="compositionally biased region" description="Low complexity" evidence="2">
    <location>
        <begin position="1096"/>
        <end position="1105"/>
    </location>
</feature>
<keyword evidence="4" id="KW-1185">Reference proteome</keyword>
<dbReference type="Proteomes" id="UP000092666">
    <property type="component" value="Unassembled WGS sequence"/>
</dbReference>
<sequence length="1143" mass="127078">MLNTARQACARRLAPSFPPFPPALPAESSRQALLRASASCPHHATTPSSSTPSPSLLWNGSSSRSVHSESTRRSGTRTSVVGGAERRISSGSKTSAAYALAEEGGRYDEFHNRSRSRSYGGDDAEPGRIQHNSAIEPLHPLSAEAQNIDRRRHTRTPEFQDDLTFDSSTSTRQPAAEQLDSWLQTFDLSSLPPSPLPPLETFRGLAQSQPLLALLTLQKMPQDRFSALGHSEVRDLIYRLRKVTRETPAVLDRLDVEDVTKSLRILRAILFALPSEPKTHDHHAGAYFHTKISRHFIYLCYKLGAPRFAKFVFQERLRAQLASDTHVHPPLYVEGIARDMVANRQWRLIADIFSPANFPHRLYTPDLIAYYMQAHFGIHQASKIPRIFELYDLCNLSPTADAFNHLTQALLELGDLPSARAVVRQADESGVIDPVRQQLAILKGYTVLGRDVNLEQRVLNDIERLELPLSNRLLNALIRLRLQSNEIRGIGNLLSKFDLTHLGVEGPGDVEASQKTGILVMKLAVASGDLERLKAVWLTMKAGARIDDEMISTVVQGMARYGLLDVAAMMLGAPGPGSEALEVEDAWNLPDGVKPGLQSLNFLTGELSRRRGLRGLSQALSLYHKHEVTPDNFTLKILVDYIRYHVEHTPLELAILVNRILRHTHLKCSPAVVDGLIADAVVADSRVLSRRTSRLRRSIHTTQPRPRLVSNTSAPELVLREAESENTFSPSAGLRFTERYERVLRSMISQLEASGSRGTSESLINRLRYDAMMASTVGDLPSARVIWNAMLARGFKPNAQHVLSLMKGYSDAGHINQAKDLLFLADQVGVAVDESMLFTLLVAAGKAQRPKVVLQAYRRIKTLCIANAGSNSKAKGLNDKPSLRVVTATIQALHRCGHWFEAAHMCHTDLKDLDVRLDRQAVNVAGSALGGVGDFRSTLELFKRHGDALNPISRRIVRKIKNYQRKALGFAPYPPATGRRQIIADRDPRNRNKAMTLYGLIGRELSEEELGIRKEDEEILEMARQMLLADDKARPRSLRRTTRLSSRLRSHITNAFLGPKATRPKGKRRMKFEREFEREYRPFGAGGSNAEDKPVLSSDLSSSESTAANPTSAKVKRGRIKRSVARAISHASRARQALSSGRN</sequence>